<dbReference type="RefSeq" id="WP_243553867.1">
    <property type="nucleotide sequence ID" value="NZ_CP094528.1"/>
</dbReference>
<evidence type="ECO:0000313" key="2">
    <source>
        <dbReference type="EMBL" id="UOE42910.1"/>
    </source>
</evidence>
<evidence type="ECO:0000256" key="1">
    <source>
        <dbReference type="SAM" id="MobiDB-lite"/>
    </source>
</evidence>
<sequence>MSARAQRITRTDVTTRATHARAFVAAAELIETLADDAGIESKANLIGSLAVLAGIAASDAICGAAVGERTAGENHLEAVTVLRRATPPSRLLSMSETSSSSPSVNSETWK</sequence>
<protein>
    <submittedName>
        <fullName evidence="2">Uncharacterized protein</fullName>
    </submittedName>
</protein>
<dbReference type="EMBL" id="CP094528">
    <property type="protein sequence ID" value="UOE42910.1"/>
    <property type="molecule type" value="Genomic_DNA"/>
</dbReference>
<accession>A0ABY4C2A6</accession>
<keyword evidence="3" id="KW-1185">Reference proteome</keyword>
<feature type="compositionally biased region" description="Low complexity" evidence="1">
    <location>
        <begin position="89"/>
        <end position="110"/>
    </location>
</feature>
<organism evidence="2 3">
    <name type="scientific">Agromyces larvae</name>
    <dbReference type="NCBI Taxonomy" id="2929802"/>
    <lineage>
        <taxon>Bacteria</taxon>
        <taxon>Bacillati</taxon>
        <taxon>Actinomycetota</taxon>
        <taxon>Actinomycetes</taxon>
        <taxon>Micrococcales</taxon>
        <taxon>Microbacteriaceae</taxon>
        <taxon>Agromyces</taxon>
    </lineage>
</organism>
<name>A0ABY4C2A6_9MICO</name>
<gene>
    <name evidence="2" type="ORF">MTO99_12000</name>
</gene>
<feature type="region of interest" description="Disordered" evidence="1">
    <location>
        <begin position="87"/>
        <end position="110"/>
    </location>
</feature>
<proteinExistence type="predicted"/>
<evidence type="ECO:0000313" key="3">
    <source>
        <dbReference type="Proteomes" id="UP000832097"/>
    </source>
</evidence>
<reference evidence="2 3" key="1">
    <citation type="submission" date="2022-03" db="EMBL/GenBank/DDBJ databases">
        <title>Mucilaginibacter sp. isolated from the gut of Protaetia brevitarsis seulensis larvae.</title>
        <authorList>
            <person name="Won M."/>
            <person name="Kim S.-J."/>
            <person name="Kwon S.-W."/>
        </authorList>
    </citation>
    <scope>NUCLEOTIDE SEQUENCE [LARGE SCALE GENOMIC DNA]</scope>
    <source>
        <strain evidence="2 3">CFWR-12</strain>
    </source>
</reference>
<dbReference type="Proteomes" id="UP000832097">
    <property type="component" value="Chromosome"/>
</dbReference>